<dbReference type="InterPro" id="IPR048422">
    <property type="entry name" value="NOA1/YqeH-like_C"/>
</dbReference>
<evidence type="ECO:0000313" key="3">
    <source>
        <dbReference type="EMBL" id="RGR77024.1"/>
    </source>
</evidence>
<evidence type="ECO:0000259" key="2">
    <source>
        <dbReference type="Pfam" id="PF21516"/>
    </source>
</evidence>
<dbReference type="AlphaFoldDB" id="A0A412G6U5"/>
<dbReference type="InterPro" id="IPR050896">
    <property type="entry name" value="Mito_lipid_metab_GTPase"/>
</dbReference>
<dbReference type="GO" id="GO:0005525">
    <property type="term" value="F:GTP binding"/>
    <property type="evidence" value="ECO:0007669"/>
    <property type="project" value="InterPro"/>
</dbReference>
<feature type="domain" description="NOA1/YqeH-like C-terminal" evidence="2">
    <location>
        <begin position="262"/>
        <end position="351"/>
    </location>
</feature>
<dbReference type="Proteomes" id="UP000284178">
    <property type="component" value="Unassembled WGS sequence"/>
</dbReference>
<dbReference type="Pfam" id="PF01926">
    <property type="entry name" value="MMR_HSR1"/>
    <property type="match status" value="1"/>
</dbReference>
<dbReference type="InterPro" id="IPR027417">
    <property type="entry name" value="P-loop_NTPase"/>
</dbReference>
<name>A0A412G6U5_9FIRM</name>
<dbReference type="SUPFAM" id="SSF52540">
    <property type="entry name" value="P-loop containing nucleoside triphosphate hydrolases"/>
    <property type="match status" value="1"/>
</dbReference>
<dbReference type="EMBL" id="QRUP01000001">
    <property type="protein sequence ID" value="RGR77024.1"/>
    <property type="molecule type" value="Genomic_DNA"/>
</dbReference>
<dbReference type="Pfam" id="PF21516">
    <property type="entry name" value="YqeH-like_C"/>
    <property type="match status" value="1"/>
</dbReference>
<evidence type="ECO:0000259" key="1">
    <source>
        <dbReference type="Pfam" id="PF01926"/>
    </source>
</evidence>
<reference evidence="3 4" key="1">
    <citation type="submission" date="2018-08" db="EMBL/GenBank/DDBJ databases">
        <title>A genome reference for cultivated species of the human gut microbiota.</title>
        <authorList>
            <person name="Zou Y."/>
            <person name="Xue W."/>
            <person name="Luo G."/>
        </authorList>
    </citation>
    <scope>NUCLEOTIDE SEQUENCE [LARGE SCALE GENOMIC DNA]</scope>
    <source>
        <strain evidence="3 4">AF24-29</strain>
    </source>
</reference>
<dbReference type="Gene3D" id="3.40.50.300">
    <property type="entry name" value="P-loop containing nucleotide triphosphate hydrolases"/>
    <property type="match status" value="1"/>
</dbReference>
<dbReference type="PANTHER" id="PTHR46434">
    <property type="entry name" value="GENETIC INTERACTOR OF PROHIBITINS 3, MITOCHONDRIAL"/>
    <property type="match status" value="1"/>
</dbReference>
<comment type="caution">
    <text evidence="3">The sequence shown here is derived from an EMBL/GenBank/DDBJ whole genome shotgun (WGS) entry which is preliminary data.</text>
</comment>
<evidence type="ECO:0000313" key="4">
    <source>
        <dbReference type="Proteomes" id="UP000284178"/>
    </source>
</evidence>
<organism evidence="3 4">
    <name type="scientific">Holdemania filiformis</name>
    <dbReference type="NCBI Taxonomy" id="61171"/>
    <lineage>
        <taxon>Bacteria</taxon>
        <taxon>Bacillati</taxon>
        <taxon>Bacillota</taxon>
        <taxon>Erysipelotrichia</taxon>
        <taxon>Erysipelotrichales</taxon>
        <taxon>Erysipelotrichaceae</taxon>
        <taxon>Holdemania</taxon>
    </lineage>
</organism>
<keyword evidence="4" id="KW-1185">Reference proteome</keyword>
<protein>
    <submittedName>
        <fullName evidence="3">Ribosome biogenesis GTPase YqeH</fullName>
    </submittedName>
</protein>
<accession>A0A412G6U5</accession>
<proteinExistence type="predicted"/>
<gene>
    <name evidence="3" type="ORF">DWY25_01645</name>
</gene>
<sequence>MMSERCQGCGALLQHDRPREAGYTPKAGSALCQRCFRLTHYDDLQFSMREGIDPDRILAQIHAMDALILWVVDLFDFEASLLEGMNRHLFGKDVIVVGTKRDLLPETVGSEKLAKFVYGRLKELGIQVKGLVVTGKNIPGGPEEVLRAIEWAKGKDVVVMGMANAGKSTLLNALMDKPQLTSSRYPGTTLDFNPLDIHGVTVYDTPGLTPRNSMLLHLEEEDLKTVLPAKAVKPVGFQLRGDQSFAVGGLCRIDLLSCEHVSAVFYCSNLLELHRGRADKADELWQRHYGELLRPIPDGMPYAEWTSTVLTPLGVKEDVVIPGVGWMSLSGTCGQIRVTHPQTLEIKHRKAMI</sequence>
<dbReference type="InterPro" id="IPR006073">
    <property type="entry name" value="GTP-bd"/>
</dbReference>
<feature type="domain" description="G" evidence="1">
    <location>
        <begin position="156"/>
        <end position="210"/>
    </location>
</feature>
<dbReference type="CDD" id="cd01855">
    <property type="entry name" value="YqeH"/>
    <property type="match status" value="1"/>
</dbReference>
<dbReference type="PANTHER" id="PTHR46434:SF1">
    <property type="entry name" value="GENETIC INTERACTOR OF PROHIBITINS 3, MITOCHONDRIAL"/>
    <property type="match status" value="1"/>
</dbReference>